<dbReference type="Proteomes" id="UP000006163">
    <property type="component" value="Plasmid VS116_cp32-5"/>
</dbReference>
<dbReference type="EMBL" id="CP001441">
    <property type="protein sequence ID" value="ACN53085.1"/>
    <property type="molecule type" value="Genomic_DNA"/>
</dbReference>
<dbReference type="AlphaFoldDB" id="C0R9E1"/>
<dbReference type="HOGENOM" id="CLU_1861317_0_0_12"/>
<keyword evidence="2" id="KW-1185">Reference proteome</keyword>
<evidence type="ECO:0000313" key="1">
    <source>
        <dbReference type="EMBL" id="ACN53085.1"/>
    </source>
</evidence>
<sequence>MKRSGIGEKYIENAKMAWQSGAKVDLESRITKMVEMMSDYKTLGIAKKADTKEEIDSNLASAKQTLSNLNNTILDPLLKFIKMVADYLNGFTFQTHVIEPFFKELKSLFANLPLIGRAFRDNLELYHQLLYLEVTIF</sequence>
<name>C0R9E1_BORVA</name>
<organism evidence="1 2">
    <name type="scientific">Borreliella valaisiana VS116</name>
    <dbReference type="NCBI Taxonomy" id="445987"/>
    <lineage>
        <taxon>Bacteria</taxon>
        <taxon>Pseudomonadati</taxon>
        <taxon>Spirochaetota</taxon>
        <taxon>Spirochaetia</taxon>
        <taxon>Spirochaetales</taxon>
        <taxon>Borreliaceae</taxon>
        <taxon>Borreliella</taxon>
    </lineage>
</organism>
<evidence type="ECO:0000313" key="2">
    <source>
        <dbReference type="Proteomes" id="UP000006163"/>
    </source>
</evidence>
<protein>
    <submittedName>
        <fullName evidence="1">Uncharacterized protein</fullName>
    </submittedName>
</protein>
<dbReference type="Pfam" id="PF05537">
    <property type="entry name" value="DUF759"/>
    <property type="match status" value="1"/>
</dbReference>
<keyword evidence="1" id="KW-0614">Plasmid</keyword>
<reference evidence="1 2" key="1">
    <citation type="journal article" date="2012" name="J. Bacteriol.">
        <title>Whole-Genome Sequences of Borrelia bissettii, Borrelia valaisiana, and Borrelia spielmanii.</title>
        <authorList>
            <person name="Schutzer S.E."/>
            <person name="Fraser-Liggett C.M."/>
            <person name="Qiu W.G."/>
            <person name="Kraiczy P."/>
            <person name="Mongodin E.F."/>
            <person name="Dunn J.J."/>
            <person name="Luft B.J."/>
            <person name="Casjens S.R."/>
        </authorList>
    </citation>
    <scope>NUCLEOTIDE SEQUENCE [LARGE SCALE GENOMIC DNA]</scope>
    <source>
        <strain evidence="1 2">VS116</strain>
        <plasmid evidence="1">VS116_cp32-5</plasmid>
    </source>
</reference>
<dbReference type="InterPro" id="IPR008478">
    <property type="entry name" value="DUF759_BOR_spp"/>
</dbReference>
<geneLocation type="plasmid" evidence="1 2">
    <name>VS116_cp32-5</name>
</geneLocation>
<gene>
    <name evidence="1" type="ORF">BVAVS116_V0018</name>
</gene>
<accession>C0R9E1</accession>
<proteinExistence type="predicted"/>